<dbReference type="SUPFAM" id="SSF111352">
    <property type="entry name" value="Ammonium transporter"/>
    <property type="match status" value="1"/>
</dbReference>
<evidence type="ECO:0000256" key="4">
    <source>
        <dbReference type="ARBA" id="ARBA00022692"/>
    </source>
</evidence>
<sequence length="434" mass="46243">MKRIFLTLILLLVMIVPIFSNLIFVDQVIPVTTPKFDSGDTAWMIVASVLVLLMTPGLAFFYGGLVGKNSVITTMLQSFLAMVVIAVLWIIVGYSLSFGPSVRGIIGDPSTHFFFQGVGIQSSWILSPTTPLIIFAVYQMMFAIITPALISGSFAERINLLPYILFIALFSLFVYAPIAHMTWHPDGFFFKLGVLDFAGGTVVHMSAGWAALAGAIYLGERKLHVSKAEQVPYVLLGTGILWIGWLGFNGGSALAANGLAAQAIANSVVAAAAGGFAWMFLDKIRGYEITAVETCLGILVGLVAITPASGYVSIEHAVSIGCIASIISYIIVSEFKIINDALDVFGCHALGGISGMLLTGVFANKAINPGITEPGLLFGGSTLIVNQIIAIVIVSVFSFAVSYLLFIIVNAISPIKVSEQQEIDGLDGNQFINK</sequence>
<name>A0A2V4BT68_9FLAO</name>
<dbReference type="GO" id="GO:0005886">
    <property type="term" value="C:plasma membrane"/>
    <property type="evidence" value="ECO:0007669"/>
    <property type="project" value="UniProtKB-SubCell"/>
</dbReference>
<feature type="transmembrane region" description="Helical" evidence="8">
    <location>
        <begin position="160"/>
        <end position="178"/>
    </location>
</feature>
<reference evidence="10 11" key="1">
    <citation type="submission" date="2018-05" db="EMBL/GenBank/DDBJ databases">
        <title>Flavobacterium sp. strain IMCC34759, incomplete genome.</title>
        <authorList>
            <person name="Joung Y."/>
            <person name="Cho J."/>
        </authorList>
    </citation>
    <scope>NUCLEOTIDE SEQUENCE [LARGE SCALE GENOMIC DNA]</scope>
    <source>
        <strain evidence="10 11">IMCC34759</strain>
    </source>
</reference>
<evidence type="ECO:0000256" key="6">
    <source>
        <dbReference type="ARBA" id="ARBA00023136"/>
    </source>
</evidence>
<keyword evidence="6 8" id="KW-0472">Membrane</keyword>
<dbReference type="InterPro" id="IPR029020">
    <property type="entry name" value="Ammonium/urea_transptr"/>
</dbReference>
<comment type="caution">
    <text evidence="10">The sequence shown here is derived from an EMBL/GenBank/DDBJ whole genome shotgun (WGS) entry which is preliminary data.</text>
</comment>
<dbReference type="InterPro" id="IPR001905">
    <property type="entry name" value="Ammonium_transpt"/>
</dbReference>
<dbReference type="GO" id="GO:0008519">
    <property type="term" value="F:ammonium channel activity"/>
    <property type="evidence" value="ECO:0007669"/>
    <property type="project" value="InterPro"/>
</dbReference>
<evidence type="ECO:0000256" key="3">
    <source>
        <dbReference type="ARBA" id="ARBA00022448"/>
    </source>
</evidence>
<dbReference type="InterPro" id="IPR018047">
    <property type="entry name" value="Ammonium_transpt_CS"/>
</dbReference>
<keyword evidence="7 8" id="KW-0924">Ammonia transport</keyword>
<dbReference type="NCBIfam" id="TIGR00836">
    <property type="entry name" value="amt"/>
    <property type="match status" value="1"/>
</dbReference>
<dbReference type="PROSITE" id="PS01219">
    <property type="entry name" value="AMMONIUM_TRANSP"/>
    <property type="match status" value="1"/>
</dbReference>
<feature type="transmembrane region" description="Helical" evidence="8">
    <location>
        <begin position="198"/>
        <end position="219"/>
    </location>
</feature>
<evidence type="ECO:0000256" key="5">
    <source>
        <dbReference type="ARBA" id="ARBA00022989"/>
    </source>
</evidence>
<feature type="transmembrane region" description="Helical" evidence="8">
    <location>
        <begin position="311"/>
        <end position="332"/>
    </location>
</feature>
<dbReference type="Pfam" id="PF00909">
    <property type="entry name" value="Ammonium_transp"/>
    <property type="match status" value="1"/>
</dbReference>
<dbReference type="Gene3D" id="1.10.3430.10">
    <property type="entry name" value="Ammonium transporter AmtB like domains"/>
    <property type="match status" value="1"/>
</dbReference>
<feature type="transmembrane region" description="Helical" evidence="8">
    <location>
        <begin position="344"/>
        <end position="363"/>
    </location>
</feature>
<evidence type="ECO:0000313" key="11">
    <source>
        <dbReference type="Proteomes" id="UP000247903"/>
    </source>
</evidence>
<dbReference type="OrthoDB" id="9814202at2"/>
<protein>
    <recommendedName>
        <fullName evidence="8">Ammonium transporter</fullName>
    </recommendedName>
</protein>
<dbReference type="PANTHER" id="PTHR43029">
    <property type="entry name" value="AMMONIUM TRANSPORTER MEP2"/>
    <property type="match status" value="1"/>
</dbReference>
<comment type="subcellular location">
    <subcellularLocation>
        <location evidence="8">Cell membrane</location>
        <topology evidence="8">Multi-pass membrane protein</topology>
    </subcellularLocation>
    <subcellularLocation>
        <location evidence="1">Membrane</location>
        <topology evidence="1">Multi-pass membrane protein</topology>
    </subcellularLocation>
</comment>
<organism evidence="10 11">
    <name type="scientific">Flavobacterium cheongpyeongense</name>
    <dbReference type="NCBI Taxonomy" id="2212651"/>
    <lineage>
        <taxon>Bacteria</taxon>
        <taxon>Pseudomonadati</taxon>
        <taxon>Bacteroidota</taxon>
        <taxon>Flavobacteriia</taxon>
        <taxon>Flavobacteriales</taxon>
        <taxon>Flavobacteriaceae</taxon>
        <taxon>Flavobacterium</taxon>
    </lineage>
</organism>
<evidence type="ECO:0000256" key="7">
    <source>
        <dbReference type="ARBA" id="ARBA00023177"/>
    </source>
</evidence>
<feature type="domain" description="Ammonium transporter AmtB-like" evidence="9">
    <location>
        <begin position="42"/>
        <end position="430"/>
    </location>
</feature>
<feature type="transmembrane region" description="Helical" evidence="8">
    <location>
        <begin position="383"/>
        <end position="409"/>
    </location>
</feature>
<evidence type="ECO:0000313" key="10">
    <source>
        <dbReference type="EMBL" id="PXY41033.1"/>
    </source>
</evidence>
<feature type="transmembrane region" description="Helical" evidence="8">
    <location>
        <begin position="132"/>
        <end position="153"/>
    </location>
</feature>
<dbReference type="InterPro" id="IPR024041">
    <property type="entry name" value="NH4_transpt_AmtB-like_dom"/>
</dbReference>
<dbReference type="AlphaFoldDB" id="A0A2V4BT68"/>
<dbReference type="Proteomes" id="UP000247903">
    <property type="component" value="Unassembled WGS sequence"/>
</dbReference>
<gene>
    <name evidence="10" type="ORF">DMB65_08720</name>
</gene>
<feature type="transmembrane region" description="Helical" evidence="8">
    <location>
        <begin position="44"/>
        <end position="66"/>
    </location>
</feature>
<comment type="similarity">
    <text evidence="2 8">Belongs to the ammonia transporter channel (TC 1.A.11.2) family.</text>
</comment>
<keyword evidence="11" id="KW-1185">Reference proteome</keyword>
<feature type="transmembrane region" description="Helical" evidence="8">
    <location>
        <begin position="287"/>
        <end position="305"/>
    </location>
</feature>
<dbReference type="PANTHER" id="PTHR43029:SF21">
    <property type="entry name" value="AMMONIUM TRANSPORTER 1"/>
    <property type="match status" value="1"/>
</dbReference>
<feature type="transmembrane region" description="Helical" evidence="8">
    <location>
        <begin position="260"/>
        <end position="280"/>
    </location>
</feature>
<dbReference type="RefSeq" id="WP_110306269.1">
    <property type="nucleotide sequence ID" value="NZ_QJHK01000006.1"/>
</dbReference>
<evidence type="ECO:0000256" key="1">
    <source>
        <dbReference type="ARBA" id="ARBA00004141"/>
    </source>
</evidence>
<feature type="transmembrane region" description="Helical" evidence="8">
    <location>
        <begin position="231"/>
        <end position="248"/>
    </location>
</feature>
<accession>A0A2V4BT68</accession>
<keyword evidence="3 8" id="KW-0813">Transport</keyword>
<evidence type="ECO:0000256" key="2">
    <source>
        <dbReference type="ARBA" id="ARBA00005887"/>
    </source>
</evidence>
<feature type="transmembrane region" description="Helical" evidence="8">
    <location>
        <begin position="78"/>
        <end position="96"/>
    </location>
</feature>
<evidence type="ECO:0000256" key="8">
    <source>
        <dbReference type="RuleBase" id="RU362002"/>
    </source>
</evidence>
<keyword evidence="4 8" id="KW-0812">Transmembrane</keyword>
<keyword evidence="5 8" id="KW-1133">Transmembrane helix</keyword>
<proteinExistence type="inferred from homology"/>
<evidence type="ECO:0000259" key="9">
    <source>
        <dbReference type="Pfam" id="PF00909"/>
    </source>
</evidence>
<dbReference type="EMBL" id="QJHK01000006">
    <property type="protein sequence ID" value="PXY41033.1"/>
    <property type="molecule type" value="Genomic_DNA"/>
</dbReference>